<dbReference type="RefSeq" id="WP_006779359.1">
    <property type="nucleotide sequence ID" value="NZ_CP040506.1"/>
</dbReference>
<dbReference type="GO" id="GO:1900376">
    <property type="term" value="P:regulation of secondary metabolite biosynthetic process"/>
    <property type="evidence" value="ECO:0007669"/>
    <property type="project" value="TreeGrafter"/>
</dbReference>
<gene>
    <name evidence="1" type="ORF">HMPREF9473_01375</name>
</gene>
<dbReference type="OrthoDB" id="8659436at2"/>
<dbReference type="GO" id="GO:0000976">
    <property type="term" value="F:transcription cis-regulatory region binding"/>
    <property type="evidence" value="ECO:0007669"/>
    <property type="project" value="TreeGrafter"/>
</dbReference>
<dbReference type="PANTHER" id="PTHR33202:SF7">
    <property type="entry name" value="FERRIC UPTAKE REGULATION PROTEIN"/>
    <property type="match status" value="1"/>
</dbReference>
<dbReference type="EMBL" id="ADLN01000014">
    <property type="protein sequence ID" value="EHI60566.1"/>
    <property type="molecule type" value="Genomic_DNA"/>
</dbReference>
<dbReference type="InterPro" id="IPR002481">
    <property type="entry name" value="FUR"/>
</dbReference>
<dbReference type="GO" id="GO:0045892">
    <property type="term" value="P:negative regulation of DNA-templated transcription"/>
    <property type="evidence" value="ECO:0007669"/>
    <property type="project" value="TreeGrafter"/>
</dbReference>
<dbReference type="InterPro" id="IPR036388">
    <property type="entry name" value="WH-like_DNA-bd_sf"/>
</dbReference>
<dbReference type="GO" id="GO:0003700">
    <property type="term" value="F:DNA-binding transcription factor activity"/>
    <property type="evidence" value="ECO:0007669"/>
    <property type="project" value="InterPro"/>
</dbReference>
<comment type="caution">
    <text evidence="1">The sequence shown here is derived from an EMBL/GenBank/DDBJ whole genome shotgun (WGS) entry which is preliminary data.</text>
</comment>
<dbReference type="Pfam" id="PF01475">
    <property type="entry name" value="FUR"/>
    <property type="match status" value="1"/>
</dbReference>
<dbReference type="InterPro" id="IPR036390">
    <property type="entry name" value="WH_DNA-bd_sf"/>
</dbReference>
<keyword evidence="2" id="KW-1185">Reference proteome</keyword>
<accession>G5ID01</accession>
<dbReference type="Gene3D" id="1.10.10.10">
    <property type="entry name" value="Winged helix-like DNA-binding domain superfamily/Winged helix DNA-binding domain"/>
    <property type="match status" value="1"/>
</dbReference>
<dbReference type="PATRIC" id="fig|742737.3.peg.1386"/>
<protein>
    <recommendedName>
        <fullName evidence="3">Ferric uptake regulation protein</fullName>
    </recommendedName>
</protein>
<evidence type="ECO:0000313" key="2">
    <source>
        <dbReference type="Proteomes" id="UP000005384"/>
    </source>
</evidence>
<proteinExistence type="predicted"/>
<dbReference type="PANTHER" id="PTHR33202">
    <property type="entry name" value="ZINC UPTAKE REGULATION PROTEIN"/>
    <property type="match status" value="1"/>
</dbReference>
<sequence>MSTQEKKSYILHELKRHGCRITSQRQILIDIILQDECCTCKEIYYQAVKSDPTMGMATVYRMVRTLEEAGLIKRKNLYQIQCGERSA</sequence>
<evidence type="ECO:0000313" key="1">
    <source>
        <dbReference type="EMBL" id="EHI60566.1"/>
    </source>
</evidence>
<organism evidence="1 2">
    <name type="scientific">Hungatella hathewayi WAL-18680</name>
    <dbReference type="NCBI Taxonomy" id="742737"/>
    <lineage>
        <taxon>Bacteria</taxon>
        <taxon>Bacillati</taxon>
        <taxon>Bacillota</taxon>
        <taxon>Clostridia</taxon>
        <taxon>Lachnospirales</taxon>
        <taxon>Lachnospiraceae</taxon>
        <taxon>Hungatella</taxon>
    </lineage>
</organism>
<name>G5ID01_9FIRM</name>
<dbReference type="HOGENOM" id="CLU_168116_0_0_9"/>
<evidence type="ECO:0008006" key="3">
    <source>
        <dbReference type="Google" id="ProtNLM"/>
    </source>
</evidence>
<dbReference type="Proteomes" id="UP000005384">
    <property type="component" value="Unassembled WGS sequence"/>
</dbReference>
<dbReference type="SUPFAM" id="SSF46785">
    <property type="entry name" value="Winged helix' DNA-binding domain"/>
    <property type="match status" value="1"/>
</dbReference>
<dbReference type="GO" id="GO:0008270">
    <property type="term" value="F:zinc ion binding"/>
    <property type="evidence" value="ECO:0007669"/>
    <property type="project" value="TreeGrafter"/>
</dbReference>
<reference evidence="1 2" key="1">
    <citation type="submission" date="2011-08" db="EMBL/GenBank/DDBJ databases">
        <title>The Genome Sequence of Clostridium hathewayi WAL-18680.</title>
        <authorList>
            <consortium name="The Broad Institute Genome Sequencing Platform"/>
            <person name="Earl A."/>
            <person name="Ward D."/>
            <person name="Feldgarden M."/>
            <person name="Gevers D."/>
            <person name="Finegold S.M."/>
            <person name="Summanen P.H."/>
            <person name="Molitoris D.R."/>
            <person name="Song M."/>
            <person name="Daigneault M."/>
            <person name="Allen-Vercoe E."/>
            <person name="Young S.K."/>
            <person name="Zeng Q."/>
            <person name="Gargeya S."/>
            <person name="Fitzgerald M."/>
            <person name="Haas B."/>
            <person name="Abouelleil A."/>
            <person name="Alvarado L."/>
            <person name="Arachchi H.M."/>
            <person name="Berlin A."/>
            <person name="Brown A."/>
            <person name="Chapman S.B."/>
            <person name="Chen Z."/>
            <person name="Dunbar C."/>
            <person name="Freedman E."/>
            <person name="Gearin G."/>
            <person name="Gellesch M."/>
            <person name="Goldberg J."/>
            <person name="Griggs A."/>
            <person name="Gujja S."/>
            <person name="Heiman D."/>
            <person name="Howarth C."/>
            <person name="Larson L."/>
            <person name="Lui A."/>
            <person name="MacDonald P.J.P."/>
            <person name="Montmayeur A."/>
            <person name="Murphy C."/>
            <person name="Neiman D."/>
            <person name="Pearson M."/>
            <person name="Priest M."/>
            <person name="Roberts A."/>
            <person name="Saif S."/>
            <person name="Shea T."/>
            <person name="Shenoy N."/>
            <person name="Sisk P."/>
            <person name="Stolte C."/>
            <person name="Sykes S."/>
            <person name="Wortman J."/>
            <person name="Nusbaum C."/>
            <person name="Birren B."/>
        </authorList>
    </citation>
    <scope>NUCLEOTIDE SEQUENCE [LARGE SCALE GENOMIC DNA]</scope>
    <source>
        <strain evidence="1 2">WAL-18680</strain>
    </source>
</reference>
<dbReference type="AlphaFoldDB" id="G5ID01"/>